<keyword evidence="1" id="KW-1133">Transmembrane helix</keyword>
<feature type="transmembrane region" description="Helical" evidence="1">
    <location>
        <begin position="42"/>
        <end position="66"/>
    </location>
</feature>
<dbReference type="Proteomes" id="UP000604046">
    <property type="component" value="Unassembled WGS sequence"/>
</dbReference>
<name>A0A812I0E2_9DINO</name>
<keyword evidence="3" id="KW-1185">Reference proteome</keyword>
<feature type="non-terminal residue" evidence="2">
    <location>
        <position position="196"/>
    </location>
</feature>
<feature type="transmembrane region" description="Helical" evidence="1">
    <location>
        <begin position="121"/>
        <end position="147"/>
    </location>
</feature>
<feature type="transmembrane region" description="Helical" evidence="1">
    <location>
        <begin position="87"/>
        <end position="109"/>
    </location>
</feature>
<keyword evidence="1" id="KW-0472">Membrane</keyword>
<organism evidence="2 3">
    <name type="scientific">Symbiodinium natans</name>
    <dbReference type="NCBI Taxonomy" id="878477"/>
    <lineage>
        <taxon>Eukaryota</taxon>
        <taxon>Sar</taxon>
        <taxon>Alveolata</taxon>
        <taxon>Dinophyceae</taxon>
        <taxon>Suessiales</taxon>
        <taxon>Symbiodiniaceae</taxon>
        <taxon>Symbiodinium</taxon>
    </lineage>
</organism>
<dbReference type="EMBL" id="CAJNDS010000142">
    <property type="protein sequence ID" value="CAE6969839.1"/>
    <property type="molecule type" value="Genomic_DNA"/>
</dbReference>
<gene>
    <name evidence="2" type="ORF">SNAT2548_LOCUS2436</name>
</gene>
<evidence type="ECO:0000313" key="2">
    <source>
        <dbReference type="EMBL" id="CAE6969839.1"/>
    </source>
</evidence>
<accession>A0A812I0E2</accession>
<sequence length="196" mass="21852">YSVANWLQALLGSLDFRMRDDGGGLTCSYGFLISGLDHLQLAYSWSMLVTVLYMGCLLWMQMLIAAAFKLLERTSNGRYWSRCIHKLVCVQAICITVAIVLFCVKGGAFESAGPHWLDAYVVVQTTTFCCNMATDLIAICSLARCFLQLRSISRLAKLQEISPAVRSSLRQARRFAASQAVGVCFILVFIIWEVVE</sequence>
<dbReference type="AlphaFoldDB" id="A0A812I0E2"/>
<keyword evidence="1" id="KW-0812">Transmembrane</keyword>
<proteinExistence type="predicted"/>
<reference evidence="2" key="1">
    <citation type="submission" date="2021-02" db="EMBL/GenBank/DDBJ databases">
        <authorList>
            <person name="Dougan E. K."/>
            <person name="Rhodes N."/>
            <person name="Thang M."/>
            <person name="Chan C."/>
        </authorList>
    </citation>
    <scope>NUCLEOTIDE SEQUENCE</scope>
</reference>
<evidence type="ECO:0000313" key="3">
    <source>
        <dbReference type="Proteomes" id="UP000604046"/>
    </source>
</evidence>
<feature type="transmembrane region" description="Helical" evidence="1">
    <location>
        <begin position="175"/>
        <end position="195"/>
    </location>
</feature>
<evidence type="ECO:0000256" key="1">
    <source>
        <dbReference type="SAM" id="Phobius"/>
    </source>
</evidence>
<comment type="caution">
    <text evidence="2">The sequence shown here is derived from an EMBL/GenBank/DDBJ whole genome shotgun (WGS) entry which is preliminary data.</text>
</comment>
<protein>
    <submittedName>
        <fullName evidence="2">Uncharacterized protein</fullName>
    </submittedName>
</protein>
<feature type="non-terminal residue" evidence="2">
    <location>
        <position position="1"/>
    </location>
</feature>